<dbReference type="AlphaFoldDB" id="A0A6C0BZ62"/>
<accession>A0A6C0BZ62</accession>
<reference evidence="2" key="1">
    <citation type="journal article" date="2020" name="Nature">
        <title>Giant virus diversity and host interactions through global metagenomics.</title>
        <authorList>
            <person name="Schulz F."/>
            <person name="Roux S."/>
            <person name="Paez-Espino D."/>
            <person name="Jungbluth S."/>
            <person name="Walsh D.A."/>
            <person name="Denef V.J."/>
            <person name="McMahon K.D."/>
            <person name="Konstantinidis K.T."/>
            <person name="Eloe-Fadrosh E.A."/>
            <person name="Kyrpides N.C."/>
            <person name="Woyke T."/>
        </authorList>
    </citation>
    <scope>NUCLEOTIDE SEQUENCE</scope>
    <source>
        <strain evidence="2">GVMAG-M-3300020166-5</strain>
    </source>
</reference>
<evidence type="ECO:0000313" key="2">
    <source>
        <dbReference type="EMBL" id="QHS96849.1"/>
    </source>
</evidence>
<feature type="compositionally biased region" description="Basic residues" evidence="1">
    <location>
        <begin position="61"/>
        <end position="128"/>
    </location>
</feature>
<name>A0A6C0BZ62_9ZZZZ</name>
<feature type="region of interest" description="Disordered" evidence="1">
    <location>
        <begin position="45"/>
        <end position="128"/>
    </location>
</feature>
<evidence type="ECO:0000256" key="1">
    <source>
        <dbReference type="SAM" id="MobiDB-lite"/>
    </source>
</evidence>
<organism evidence="2">
    <name type="scientific">viral metagenome</name>
    <dbReference type="NCBI Taxonomy" id="1070528"/>
    <lineage>
        <taxon>unclassified sequences</taxon>
        <taxon>metagenomes</taxon>
        <taxon>organismal metagenomes</taxon>
    </lineage>
</organism>
<dbReference type="EMBL" id="MN739280">
    <property type="protein sequence ID" value="QHS96849.1"/>
    <property type="molecule type" value="Genomic_DNA"/>
</dbReference>
<sequence length="128" mass="15740">MSRRRETTLSYSDEYLAAQRAAEMRPGHPMQKLRTRDVEEIMRQHARIGETGVALSLGKAGSRRRTHRLNMHRKPKKKSRNRRRSNRRRSNRRRSNRRRSNRRRSNRRRSNRRRSNRRRQKKKKTRSN</sequence>
<proteinExistence type="predicted"/>
<protein>
    <submittedName>
        <fullName evidence="2">Uncharacterized protein</fullName>
    </submittedName>
</protein>